<evidence type="ECO:0000256" key="14">
    <source>
        <dbReference type="PIRNR" id="PIRNR004491"/>
    </source>
</evidence>
<evidence type="ECO:0000256" key="1">
    <source>
        <dbReference type="ARBA" id="ARBA00004726"/>
    </source>
</evidence>
<reference evidence="16 17" key="1">
    <citation type="submission" date="2020-11" db="EMBL/GenBank/DDBJ databases">
        <title>Draft genome sequencing of a Lachnospiraceae strain isolated from anoxic soil subjected to BSD treatment.</title>
        <authorList>
            <person name="Uek A."/>
            <person name="Tonouchi A."/>
        </authorList>
    </citation>
    <scope>NUCLEOTIDE SEQUENCE [LARGE SCALE GENOMIC DNA]</scope>
    <source>
        <strain evidence="16 17">TB5</strain>
    </source>
</reference>
<dbReference type="UniPathway" id="UPA00277">
    <property type="reaction ID" value="UER00407"/>
</dbReference>
<keyword evidence="11" id="KW-0511">Multifunctional enzyme</keyword>
<dbReference type="InterPro" id="IPR014729">
    <property type="entry name" value="Rossmann-like_a/b/a_fold"/>
</dbReference>
<dbReference type="FunFam" id="3.40.50.620:FF:000021">
    <property type="entry name" value="Riboflavin biosynthesis protein"/>
    <property type="match status" value="1"/>
</dbReference>
<evidence type="ECO:0000256" key="7">
    <source>
        <dbReference type="ARBA" id="ARBA00022741"/>
    </source>
</evidence>
<dbReference type="SUPFAM" id="SSF82114">
    <property type="entry name" value="Riboflavin kinase-like"/>
    <property type="match status" value="1"/>
</dbReference>
<comment type="catalytic activity">
    <reaction evidence="12 14">
        <text>riboflavin + ATP = FMN + ADP + H(+)</text>
        <dbReference type="Rhea" id="RHEA:14357"/>
        <dbReference type="ChEBI" id="CHEBI:15378"/>
        <dbReference type="ChEBI" id="CHEBI:30616"/>
        <dbReference type="ChEBI" id="CHEBI:57986"/>
        <dbReference type="ChEBI" id="CHEBI:58210"/>
        <dbReference type="ChEBI" id="CHEBI:456216"/>
        <dbReference type="EC" id="2.7.1.26"/>
    </reaction>
</comment>
<keyword evidence="6 14" id="KW-0548">Nucleotidyltransferase</keyword>
<evidence type="ECO:0000256" key="13">
    <source>
        <dbReference type="ARBA" id="ARBA00049494"/>
    </source>
</evidence>
<protein>
    <recommendedName>
        <fullName evidence="14">Riboflavin biosynthesis protein</fullName>
    </recommendedName>
    <domain>
        <recommendedName>
            <fullName evidence="14">Riboflavin kinase</fullName>
            <ecNumber evidence="14">2.7.1.26</ecNumber>
        </recommendedName>
        <alternativeName>
            <fullName evidence="14">Flavokinase</fullName>
        </alternativeName>
    </domain>
    <domain>
        <recommendedName>
            <fullName evidence="14">FMN adenylyltransferase</fullName>
            <ecNumber evidence="14">2.7.7.2</ecNumber>
        </recommendedName>
        <alternativeName>
            <fullName evidence="14">FAD pyrophosphorylase</fullName>
        </alternativeName>
        <alternativeName>
            <fullName evidence="14">FAD synthase</fullName>
        </alternativeName>
    </domain>
</protein>
<dbReference type="Pfam" id="PF06574">
    <property type="entry name" value="FAD_syn"/>
    <property type="match status" value="1"/>
</dbReference>
<dbReference type="UniPathway" id="UPA00276">
    <property type="reaction ID" value="UER00406"/>
</dbReference>
<keyword evidence="5 14" id="KW-0808">Transferase</keyword>
<dbReference type="Gene3D" id="2.40.30.30">
    <property type="entry name" value="Riboflavin kinase-like"/>
    <property type="match status" value="1"/>
</dbReference>
<comment type="catalytic activity">
    <reaction evidence="13 14">
        <text>FMN + ATP + H(+) = FAD + diphosphate</text>
        <dbReference type="Rhea" id="RHEA:17237"/>
        <dbReference type="ChEBI" id="CHEBI:15378"/>
        <dbReference type="ChEBI" id="CHEBI:30616"/>
        <dbReference type="ChEBI" id="CHEBI:33019"/>
        <dbReference type="ChEBI" id="CHEBI:57692"/>
        <dbReference type="ChEBI" id="CHEBI:58210"/>
        <dbReference type="EC" id="2.7.7.2"/>
    </reaction>
</comment>
<dbReference type="Gene3D" id="3.40.50.620">
    <property type="entry name" value="HUPs"/>
    <property type="match status" value="1"/>
</dbReference>
<dbReference type="GO" id="GO:0005524">
    <property type="term" value="F:ATP binding"/>
    <property type="evidence" value="ECO:0007669"/>
    <property type="project" value="UniProtKB-UniRule"/>
</dbReference>
<dbReference type="CDD" id="cd02064">
    <property type="entry name" value="FAD_synthetase_N"/>
    <property type="match status" value="1"/>
</dbReference>
<comment type="similarity">
    <text evidence="14">Belongs to the ribF family.</text>
</comment>
<keyword evidence="7 14" id="KW-0547">Nucleotide-binding</keyword>
<dbReference type="SUPFAM" id="SSF52374">
    <property type="entry name" value="Nucleotidylyl transferase"/>
    <property type="match status" value="1"/>
</dbReference>
<dbReference type="RefSeq" id="WP_271712581.1">
    <property type="nucleotide sequence ID" value="NZ_AP024169.1"/>
</dbReference>
<dbReference type="EMBL" id="AP024169">
    <property type="protein sequence ID" value="BCN31464.1"/>
    <property type="molecule type" value="Genomic_DNA"/>
</dbReference>
<dbReference type="NCBIfam" id="TIGR00083">
    <property type="entry name" value="ribF"/>
    <property type="match status" value="1"/>
</dbReference>
<evidence type="ECO:0000256" key="3">
    <source>
        <dbReference type="ARBA" id="ARBA00022630"/>
    </source>
</evidence>
<dbReference type="GO" id="GO:0009231">
    <property type="term" value="P:riboflavin biosynthetic process"/>
    <property type="evidence" value="ECO:0007669"/>
    <property type="project" value="InterPro"/>
</dbReference>
<evidence type="ECO:0000256" key="10">
    <source>
        <dbReference type="ARBA" id="ARBA00022840"/>
    </source>
</evidence>
<dbReference type="PIRSF" id="PIRSF004491">
    <property type="entry name" value="FAD_Synth"/>
    <property type="match status" value="1"/>
</dbReference>
<evidence type="ECO:0000313" key="16">
    <source>
        <dbReference type="EMBL" id="BCN31464.1"/>
    </source>
</evidence>
<dbReference type="NCBIfam" id="NF004162">
    <property type="entry name" value="PRK05627.1-5"/>
    <property type="match status" value="1"/>
</dbReference>
<keyword evidence="17" id="KW-1185">Reference proteome</keyword>
<comment type="pathway">
    <text evidence="1 14">Cofactor biosynthesis; FAD biosynthesis; FAD from FMN: step 1/1.</text>
</comment>
<dbReference type="KEGG" id="ahb:bsdtb5_27590"/>
<dbReference type="AlphaFoldDB" id="A0A7R7EMB5"/>
<organism evidence="16 17">
    <name type="scientific">Anaeromicropila herbilytica</name>
    <dbReference type="NCBI Taxonomy" id="2785025"/>
    <lineage>
        <taxon>Bacteria</taxon>
        <taxon>Bacillati</taxon>
        <taxon>Bacillota</taxon>
        <taxon>Clostridia</taxon>
        <taxon>Lachnospirales</taxon>
        <taxon>Lachnospiraceae</taxon>
        <taxon>Anaeromicropila</taxon>
    </lineage>
</organism>
<evidence type="ECO:0000256" key="6">
    <source>
        <dbReference type="ARBA" id="ARBA00022695"/>
    </source>
</evidence>
<dbReference type="EC" id="2.7.7.2" evidence="14"/>
<dbReference type="InterPro" id="IPR015865">
    <property type="entry name" value="Riboflavin_kinase_bac/euk"/>
</dbReference>
<dbReference type="Pfam" id="PF01687">
    <property type="entry name" value="Flavokinase"/>
    <property type="match status" value="1"/>
</dbReference>
<dbReference type="GO" id="GO:0006747">
    <property type="term" value="P:FAD biosynthetic process"/>
    <property type="evidence" value="ECO:0007669"/>
    <property type="project" value="UniProtKB-UniRule"/>
</dbReference>
<dbReference type="InterPro" id="IPR023468">
    <property type="entry name" value="Riboflavin_kinase"/>
</dbReference>
<keyword evidence="8 14" id="KW-0418">Kinase</keyword>
<dbReference type="GO" id="GO:0008531">
    <property type="term" value="F:riboflavin kinase activity"/>
    <property type="evidence" value="ECO:0007669"/>
    <property type="project" value="UniProtKB-UniRule"/>
</dbReference>
<evidence type="ECO:0000256" key="9">
    <source>
        <dbReference type="ARBA" id="ARBA00022827"/>
    </source>
</evidence>
<evidence type="ECO:0000256" key="5">
    <source>
        <dbReference type="ARBA" id="ARBA00022679"/>
    </source>
</evidence>
<dbReference type="InterPro" id="IPR015864">
    <property type="entry name" value="FAD_synthase"/>
</dbReference>
<keyword evidence="9 14" id="KW-0274">FAD</keyword>
<proteinExistence type="inferred from homology"/>
<sequence length="308" mass="35221">MKFISGTTDFKLHNSAVTLGKFDGLHKGHQILIHKIIELAGKGYQSVMFTFSYHPSNLFTNKEIGLIYTEMEKRHQLEKSGLDVMISYPFTKETASMEAEQFIKEVLIDKMDAKVIVVGSDYHFGYERKGNIELLEKLSEQYNYELIVFDKIESHNQVIGSTSIREEIKKGNMETVHELLGRPYSIIGEVLHGRKLGRTLGIPTTNLIPEEDKLLPPNGVYASKTIIDGKSYEGVTNIGYKPTVGADPRVGVETHMFDFNEDVYGKIIEVELYRLERGETKFQSIDELKAQMEKDIVFAKDYFRDYQN</sequence>
<dbReference type="SMART" id="SM00904">
    <property type="entry name" value="Flavokinase"/>
    <property type="match status" value="1"/>
</dbReference>
<dbReference type="EC" id="2.7.1.26" evidence="14"/>
<dbReference type="Proteomes" id="UP000595897">
    <property type="component" value="Chromosome"/>
</dbReference>
<dbReference type="PANTHER" id="PTHR22749">
    <property type="entry name" value="RIBOFLAVIN KINASE/FMN ADENYLYLTRANSFERASE"/>
    <property type="match status" value="1"/>
</dbReference>
<accession>A0A7R7EMB5</accession>
<evidence type="ECO:0000259" key="15">
    <source>
        <dbReference type="SMART" id="SM00904"/>
    </source>
</evidence>
<keyword evidence="3 14" id="KW-0285">Flavoprotein</keyword>
<feature type="domain" description="Riboflavin kinase" evidence="15">
    <location>
        <begin position="179"/>
        <end position="304"/>
    </location>
</feature>
<gene>
    <name evidence="16" type="primary">ribC</name>
    <name evidence="16" type="ORF">bsdtb5_27590</name>
</gene>
<dbReference type="PANTHER" id="PTHR22749:SF6">
    <property type="entry name" value="RIBOFLAVIN KINASE"/>
    <property type="match status" value="1"/>
</dbReference>
<evidence type="ECO:0000256" key="4">
    <source>
        <dbReference type="ARBA" id="ARBA00022643"/>
    </source>
</evidence>
<keyword evidence="10 14" id="KW-0067">ATP-binding</keyword>
<evidence type="ECO:0000256" key="8">
    <source>
        <dbReference type="ARBA" id="ARBA00022777"/>
    </source>
</evidence>
<dbReference type="GO" id="GO:0009398">
    <property type="term" value="P:FMN biosynthetic process"/>
    <property type="evidence" value="ECO:0007669"/>
    <property type="project" value="UniProtKB-UniRule"/>
</dbReference>
<evidence type="ECO:0000256" key="2">
    <source>
        <dbReference type="ARBA" id="ARBA00005201"/>
    </source>
</evidence>
<evidence type="ECO:0000256" key="11">
    <source>
        <dbReference type="ARBA" id="ARBA00023268"/>
    </source>
</evidence>
<evidence type="ECO:0000313" key="17">
    <source>
        <dbReference type="Proteomes" id="UP000595897"/>
    </source>
</evidence>
<dbReference type="InterPro" id="IPR002606">
    <property type="entry name" value="Riboflavin_kinase_bac"/>
</dbReference>
<comment type="pathway">
    <text evidence="2 14">Cofactor biosynthesis; FMN biosynthesis; FMN from riboflavin (ATP route): step 1/1.</text>
</comment>
<name>A0A7R7EMB5_9FIRM</name>
<dbReference type="InterPro" id="IPR023465">
    <property type="entry name" value="Riboflavin_kinase_dom_sf"/>
</dbReference>
<keyword evidence="4 14" id="KW-0288">FMN</keyword>
<dbReference type="GO" id="GO:0003919">
    <property type="term" value="F:FMN adenylyltransferase activity"/>
    <property type="evidence" value="ECO:0007669"/>
    <property type="project" value="UniProtKB-UniRule"/>
</dbReference>
<evidence type="ECO:0000256" key="12">
    <source>
        <dbReference type="ARBA" id="ARBA00047880"/>
    </source>
</evidence>